<dbReference type="InterPro" id="IPR055285">
    <property type="entry name" value="ANKRD13_C"/>
</dbReference>
<dbReference type="Pfam" id="PF07258">
    <property type="entry name" value="COMM_domain"/>
    <property type="match status" value="1"/>
</dbReference>
<dbReference type="InterPro" id="IPR002110">
    <property type="entry name" value="Ankyrin_rpt"/>
</dbReference>
<dbReference type="SMART" id="SM00248">
    <property type="entry name" value="ANK"/>
    <property type="match status" value="2"/>
</dbReference>
<evidence type="ECO:0000256" key="2">
    <source>
        <dbReference type="ARBA" id="ARBA00022737"/>
    </source>
</evidence>
<dbReference type="AlphaFoldDB" id="A0AAV8Z312"/>
<evidence type="ECO:0000256" key="3">
    <source>
        <dbReference type="ARBA" id="ARBA00022824"/>
    </source>
</evidence>
<comment type="function">
    <text evidence="7">Acts as a molecular chaperone for G protein-coupled receptors, regulating their biogenesis and exit from the ER.</text>
</comment>
<dbReference type="PROSITE" id="PS50297">
    <property type="entry name" value="ANK_REP_REGION"/>
    <property type="match status" value="1"/>
</dbReference>
<accession>A0AAV8Z312</accession>
<dbReference type="SUPFAM" id="SSF48403">
    <property type="entry name" value="Ankyrin repeat"/>
    <property type="match status" value="1"/>
</dbReference>
<dbReference type="PROSITE" id="PS50088">
    <property type="entry name" value="ANK_REPEAT"/>
    <property type="match status" value="1"/>
</dbReference>
<dbReference type="GO" id="GO:0005102">
    <property type="term" value="F:signaling receptor binding"/>
    <property type="evidence" value="ECO:0007669"/>
    <property type="project" value="TreeGrafter"/>
</dbReference>
<dbReference type="FunFam" id="1.25.40.20:FF:000302">
    <property type="entry name" value="Ankyrin repeat containing protein"/>
    <property type="match status" value="1"/>
</dbReference>
<keyword evidence="5" id="KW-0472">Membrane</keyword>
<dbReference type="GO" id="GO:0006621">
    <property type="term" value="P:protein retention in ER lumen"/>
    <property type="evidence" value="ECO:0007669"/>
    <property type="project" value="TreeGrafter"/>
</dbReference>
<dbReference type="Pfam" id="PF11904">
    <property type="entry name" value="ANKRD13_C"/>
    <property type="match status" value="1"/>
</dbReference>
<keyword evidence="6" id="KW-0143">Chaperone</keyword>
<evidence type="ECO:0000256" key="1">
    <source>
        <dbReference type="ARBA" id="ARBA00004586"/>
    </source>
</evidence>
<organism evidence="10 11">
    <name type="scientific">Aromia moschata</name>
    <dbReference type="NCBI Taxonomy" id="1265417"/>
    <lineage>
        <taxon>Eukaryota</taxon>
        <taxon>Metazoa</taxon>
        <taxon>Ecdysozoa</taxon>
        <taxon>Arthropoda</taxon>
        <taxon>Hexapoda</taxon>
        <taxon>Insecta</taxon>
        <taxon>Pterygota</taxon>
        <taxon>Neoptera</taxon>
        <taxon>Endopterygota</taxon>
        <taxon>Coleoptera</taxon>
        <taxon>Polyphaga</taxon>
        <taxon>Cucujiformia</taxon>
        <taxon>Chrysomeloidea</taxon>
        <taxon>Cerambycidae</taxon>
        <taxon>Cerambycinae</taxon>
        <taxon>Callichromatini</taxon>
        <taxon>Aromia</taxon>
    </lineage>
</organism>
<evidence type="ECO:0000313" key="10">
    <source>
        <dbReference type="EMBL" id="KAJ8957945.1"/>
    </source>
</evidence>
<dbReference type="InterPro" id="IPR021832">
    <property type="entry name" value="ANKRD13"/>
</dbReference>
<dbReference type="PANTHER" id="PTHR12447">
    <property type="entry name" value="ANKYRIN REPEAT DOMAIN-CONTAINING PROTEIN 13"/>
    <property type="match status" value="1"/>
</dbReference>
<sequence length="687" mass="78765">MADEVDGFPLHKAVFDNDLQSLSRLLRKHDVAAKDKHGNTALHLAVMLGRKECVQLLLKHDAPVKVKNGLGWTVLAEAVSYGNRPTISSLVRKFRQQSREQMEERRPNLVEALNRINDFYMELKWDFQSWVPLVSRILPSDICKIYKSGANIRLDTTLVDFSDMRWERGDISFIFNGDAKPNESLTVLDNITKVFQKVRYEESEMEIEDEVDLLMSTDILAAQISTKSISFARAQSGWIFREDRKELVAGQYESELYTVHGLMLESRKRREHLSSDDLQKNKAILESFTKGGNFQNFDQNGAPVRRNSLIPPPEKKVTWEEYIKSDVNSYPRLGRDLVYKESSKSFKATIAMSSDFPLSVDMLLNVLEVIAPFKHFSKLRDFITFKLPSGFPVKVEIPILPTVTAKITFQHFEFRDDIPKHLFATPKNYVEDPTSYASKPEFLLPHDRTYLSARSSKFVKRLRKSQTIGADRLTVIVEVPMLFTLAQKKMKINEDLKSSLSLAQNPTLITDNAYKKLLENCFSVLTGKEEVHNINTLYNSKPDIIKEFYAALLSVAAEFGRNNLTKEDITQILSSTCNFPTQRVNVFAEQFEKNRRGLEIALLNIGSCLPHVTDVKWKIDYIVKSSMVDDSEGPLFRISLITEAYDVETEQKKLKNVNFTCTSQELQDFVYKLKDAVRHCTVSHRIL</sequence>
<dbReference type="PROSITE" id="PS51269">
    <property type="entry name" value="COMM"/>
    <property type="match status" value="1"/>
</dbReference>
<dbReference type="InterPro" id="IPR017920">
    <property type="entry name" value="COMM"/>
</dbReference>
<comment type="caution">
    <text evidence="10">The sequence shown here is derived from an EMBL/GenBank/DDBJ whole genome shotgun (WGS) entry which is preliminary data.</text>
</comment>
<evidence type="ECO:0000256" key="6">
    <source>
        <dbReference type="ARBA" id="ARBA00023186"/>
    </source>
</evidence>
<evidence type="ECO:0000313" key="11">
    <source>
        <dbReference type="Proteomes" id="UP001162162"/>
    </source>
</evidence>
<dbReference type="EMBL" id="JAPWTK010000020">
    <property type="protein sequence ID" value="KAJ8957945.1"/>
    <property type="molecule type" value="Genomic_DNA"/>
</dbReference>
<feature type="domain" description="COMM" evidence="9">
    <location>
        <begin position="611"/>
        <end position="684"/>
    </location>
</feature>
<protein>
    <recommendedName>
        <fullName evidence="9">COMM domain-containing protein</fullName>
    </recommendedName>
</protein>
<keyword evidence="4 8" id="KW-0040">ANK repeat</keyword>
<feature type="repeat" description="ANK" evidence="8">
    <location>
        <begin position="37"/>
        <end position="69"/>
    </location>
</feature>
<reference evidence="10" key="1">
    <citation type="journal article" date="2023" name="Insect Mol. Biol.">
        <title>Genome sequencing provides insights into the evolution of gene families encoding plant cell wall-degrading enzymes in longhorned beetles.</title>
        <authorList>
            <person name="Shin N.R."/>
            <person name="Okamura Y."/>
            <person name="Kirsch R."/>
            <person name="Pauchet Y."/>
        </authorList>
    </citation>
    <scope>NUCLEOTIDE SEQUENCE</scope>
    <source>
        <strain evidence="10">AMC_N1</strain>
    </source>
</reference>
<keyword evidence="2" id="KW-0677">Repeat</keyword>
<dbReference type="Proteomes" id="UP001162162">
    <property type="component" value="Unassembled WGS sequence"/>
</dbReference>
<evidence type="ECO:0000259" key="9">
    <source>
        <dbReference type="PROSITE" id="PS51269"/>
    </source>
</evidence>
<name>A0AAV8Z312_9CUCU</name>
<comment type="subcellular location">
    <subcellularLocation>
        <location evidence="1">Endoplasmic reticulum membrane</location>
    </subcellularLocation>
</comment>
<dbReference type="GO" id="GO:0005789">
    <property type="term" value="C:endoplasmic reticulum membrane"/>
    <property type="evidence" value="ECO:0007669"/>
    <property type="project" value="UniProtKB-SubCell"/>
</dbReference>
<proteinExistence type="predicted"/>
<evidence type="ECO:0000256" key="5">
    <source>
        <dbReference type="ARBA" id="ARBA00023136"/>
    </source>
</evidence>
<evidence type="ECO:0000256" key="7">
    <source>
        <dbReference type="ARBA" id="ARBA00037107"/>
    </source>
</evidence>
<dbReference type="Gene3D" id="1.25.40.20">
    <property type="entry name" value="Ankyrin repeat-containing domain"/>
    <property type="match status" value="1"/>
</dbReference>
<keyword evidence="3" id="KW-0256">Endoplasmic reticulum</keyword>
<evidence type="ECO:0000256" key="8">
    <source>
        <dbReference type="PROSITE-ProRule" id="PRU00023"/>
    </source>
</evidence>
<dbReference type="CDD" id="cd04751">
    <property type="entry name" value="Commd3"/>
    <property type="match status" value="1"/>
</dbReference>
<keyword evidence="11" id="KW-1185">Reference proteome</keyword>
<dbReference type="Pfam" id="PF12796">
    <property type="entry name" value="Ank_2"/>
    <property type="match status" value="1"/>
</dbReference>
<dbReference type="InterPro" id="IPR036770">
    <property type="entry name" value="Ankyrin_rpt-contain_sf"/>
</dbReference>
<dbReference type="PANTHER" id="PTHR12447:SF25">
    <property type="entry name" value="ANKYRIN REPEAT DOMAIN-CONTAINING PROTEIN 13C"/>
    <property type="match status" value="1"/>
</dbReference>
<gene>
    <name evidence="10" type="ORF">NQ318_001944</name>
</gene>
<evidence type="ECO:0000256" key="4">
    <source>
        <dbReference type="ARBA" id="ARBA00023043"/>
    </source>
</evidence>